<keyword evidence="11" id="KW-1185">Reference proteome</keyword>
<keyword evidence="6" id="KW-0539">Nucleus</keyword>
<evidence type="ECO:0000259" key="9">
    <source>
        <dbReference type="PROSITE" id="PS50157"/>
    </source>
</evidence>
<feature type="domain" description="C2H2-type" evidence="9">
    <location>
        <begin position="251"/>
        <end position="280"/>
    </location>
</feature>
<dbReference type="Pfam" id="PF00096">
    <property type="entry name" value="zf-C2H2"/>
    <property type="match status" value="2"/>
</dbReference>
<name>A0A8H6Y2U3_9AGAR</name>
<reference evidence="10" key="1">
    <citation type="submission" date="2020-05" db="EMBL/GenBank/DDBJ databases">
        <title>Mycena genomes resolve the evolution of fungal bioluminescence.</title>
        <authorList>
            <person name="Tsai I.J."/>
        </authorList>
    </citation>
    <scope>NUCLEOTIDE SEQUENCE</scope>
    <source>
        <strain evidence="10">160909Yilan</strain>
    </source>
</reference>
<evidence type="ECO:0000256" key="5">
    <source>
        <dbReference type="ARBA" id="ARBA00022833"/>
    </source>
</evidence>
<feature type="region of interest" description="Disordered" evidence="8">
    <location>
        <begin position="1"/>
        <end position="61"/>
    </location>
</feature>
<dbReference type="PANTHER" id="PTHR24394">
    <property type="entry name" value="ZINC FINGER PROTEIN"/>
    <property type="match status" value="1"/>
</dbReference>
<dbReference type="Proteomes" id="UP000623467">
    <property type="component" value="Unassembled WGS sequence"/>
</dbReference>
<dbReference type="SUPFAM" id="SSF57667">
    <property type="entry name" value="beta-beta-alpha zinc fingers"/>
    <property type="match status" value="1"/>
</dbReference>
<evidence type="ECO:0000256" key="3">
    <source>
        <dbReference type="ARBA" id="ARBA00022737"/>
    </source>
</evidence>
<gene>
    <name evidence="10" type="ORF">MSAN_01568900</name>
</gene>
<dbReference type="GO" id="GO:0005634">
    <property type="term" value="C:nucleus"/>
    <property type="evidence" value="ECO:0007669"/>
    <property type="project" value="UniProtKB-SubCell"/>
</dbReference>
<evidence type="ECO:0000256" key="4">
    <source>
        <dbReference type="ARBA" id="ARBA00022771"/>
    </source>
</evidence>
<evidence type="ECO:0000313" key="11">
    <source>
        <dbReference type="Proteomes" id="UP000623467"/>
    </source>
</evidence>
<feature type="compositionally biased region" description="Low complexity" evidence="8">
    <location>
        <begin position="110"/>
        <end position="142"/>
    </location>
</feature>
<organism evidence="10 11">
    <name type="scientific">Mycena sanguinolenta</name>
    <dbReference type="NCBI Taxonomy" id="230812"/>
    <lineage>
        <taxon>Eukaryota</taxon>
        <taxon>Fungi</taxon>
        <taxon>Dikarya</taxon>
        <taxon>Basidiomycota</taxon>
        <taxon>Agaricomycotina</taxon>
        <taxon>Agaricomycetes</taxon>
        <taxon>Agaricomycetidae</taxon>
        <taxon>Agaricales</taxon>
        <taxon>Marasmiineae</taxon>
        <taxon>Mycenaceae</taxon>
        <taxon>Mycena</taxon>
    </lineage>
</organism>
<feature type="compositionally biased region" description="Polar residues" evidence="8">
    <location>
        <begin position="23"/>
        <end position="32"/>
    </location>
</feature>
<evidence type="ECO:0000313" key="10">
    <source>
        <dbReference type="EMBL" id="KAF7351374.1"/>
    </source>
</evidence>
<comment type="caution">
    <text evidence="10">The sequence shown here is derived from an EMBL/GenBank/DDBJ whole genome shotgun (WGS) entry which is preliminary data.</text>
</comment>
<keyword evidence="4 7" id="KW-0863">Zinc-finger</keyword>
<dbReference type="Gene3D" id="3.30.160.60">
    <property type="entry name" value="Classic Zinc Finger"/>
    <property type="match status" value="2"/>
</dbReference>
<dbReference type="InterPro" id="IPR036236">
    <property type="entry name" value="Znf_C2H2_sf"/>
</dbReference>
<keyword evidence="5" id="KW-0862">Zinc</keyword>
<evidence type="ECO:0000256" key="6">
    <source>
        <dbReference type="ARBA" id="ARBA00023242"/>
    </source>
</evidence>
<keyword evidence="2" id="KW-0479">Metal-binding</keyword>
<dbReference type="AlphaFoldDB" id="A0A8H6Y2U3"/>
<keyword evidence="3" id="KW-0677">Repeat</keyword>
<protein>
    <recommendedName>
        <fullName evidence="9">C2H2-type domain-containing protein</fullName>
    </recommendedName>
</protein>
<dbReference type="PROSITE" id="PS50157">
    <property type="entry name" value="ZINC_FINGER_C2H2_2"/>
    <property type="match status" value="2"/>
</dbReference>
<sequence>MDSNTSVSESAPKDAVLYHPTDLQPTSMSSCSIHGITHEHQSLEPYQSVPVSYSYPRQSAERTRMGMHHDQFPQIHRESSIRQREGSYTLPSALFSSPPIPSDRPPPSLRLPNPSFPSLDSTRSSSSSRVPVSYRGLSLSLSDSEDDGSRSSPRRKGFITIVPKPVESSTSFSAGNGSYNQSSGISTPNSASEVGGSPPTSIGTIPYVEPREWGRRKSAEKMHRCEICGKEFPRPSAVKTHMNVHSNTRPFPCGFPDCPKTFSVRSNARRHYRTHSEKALPPTSPLPSQSGFQFAELIAQEPLPPPLPPNQSSFRVRWVANNTTTRPRLAPPTKRSDKRATASGVADNGEEQPPVLLYDPW</sequence>
<dbReference type="OrthoDB" id="6077919at2759"/>
<feature type="compositionally biased region" description="Polar residues" evidence="8">
    <location>
        <begin position="167"/>
        <end position="203"/>
    </location>
</feature>
<evidence type="ECO:0000256" key="7">
    <source>
        <dbReference type="PROSITE-ProRule" id="PRU00042"/>
    </source>
</evidence>
<dbReference type="PROSITE" id="PS00028">
    <property type="entry name" value="ZINC_FINGER_C2H2_1"/>
    <property type="match status" value="2"/>
</dbReference>
<feature type="domain" description="C2H2-type" evidence="9">
    <location>
        <begin position="223"/>
        <end position="250"/>
    </location>
</feature>
<dbReference type="GO" id="GO:0000981">
    <property type="term" value="F:DNA-binding transcription factor activity, RNA polymerase II-specific"/>
    <property type="evidence" value="ECO:0007669"/>
    <property type="project" value="TreeGrafter"/>
</dbReference>
<evidence type="ECO:0000256" key="2">
    <source>
        <dbReference type="ARBA" id="ARBA00022723"/>
    </source>
</evidence>
<dbReference type="GO" id="GO:0008270">
    <property type="term" value="F:zinc ion binding"/>
    <property type="evidence" value="ECO:0007669"/>
    <property type="project" value="UniProtKB-KW"/>
</dbReference>
<dbReference type="EMBL" id="JACAZH010000013">
    <property type="protein sequence ID" value="KAF7351374.1"/>
    <property type="molecule type" value="Genomic_DNA"/>
</dbReference>
<evidence type="ECO:0000256" key="8">
    <source>
        <dbReference type="SAM" id="MobiDB-lite"/>
    </source>
</evidence>
<dbReference type="SMART" id="SM00355">
    <property type="entry name" value="ZnF_C2H2"/>
    <property type="match status" value="2"/>
</dbReference>
<proteinExistence type="predicted"/>
<dbReference type="FunFam" id="3.30.160.60:FF:000065">
    <property type="entry name" value="B-cell CLL/lymphoma 6, member B"/>
    <property type="match status" value="1"/>
</dbReference>
<feature type="region of interest" description="Disordered" evidence="8">
    <location>
        <begin position="321"/>
        <end position="361"/>
    </location>
</feature>
<comment type="subcellular location">
    <subcellularLocation>
        <location evidence="1">Nucleus</location>
    </subcellularLocation>
</comment>
<dbReference type="InterPro" id="IPR013087">
    <property type="entry name" value="Znf_C2H2_type"/>
</dbReference>
<dbReference type="PANTHER" id="PTHR24394:SF29">
    <property type="entry name" value="MYONEURIN"/>
    <property type="match status" value="1"/>
</dbReference>
<evidence type="ECO:0000256" key="1">
    <source>
        <dbReference type="ARBA" id="ARBA00004123"/>
    </source>
</evidence>
<feature type="region of interest" description="Disordered" evidence="8">
    <location>
        <begin position="80"/>
        <end position="206"/>
    </location>
</feature>
<feature type="compositionally biased region" description="Pro residues" evidence="8">
    <location>
        <begin position="98"/>
        <end position="109"/>
    </location>
</feature>
<accession>A0A8H6Y2U3</accession>